<feature type="transmembrane region" description="Helical" evidence="1">
    <location>
        <begin position="148"/>
        <end position="168"/>
    </location>
</feature>
<evidence type="ECO:0000313" key="3">
    <source>
        <dbReference type="EMBL" id="MBD3109228.1"/>
    </source>
</evidence>
<proteinExistence type="predicted"/>
<keyword evidence="1" id="KW-1133">Transmembrane helix</keyword>
<dbReference type="InterPro" id="IPR053150">
    <property type="entry name" value="Teicoplanin_resist-assoc"/>
</dbReference>
<name>A0A927CX29_9BACI</name>
<gene>
    <name evidence="3" type="ORF">IEO70_12810</name>
</gene>
<keyword evidence="4" id="KW-1185">Reference proteome</keyword>
<organism evidence="3 4">
    <name type="scientific">Peribacillus faecalis</name>
    <dbReference type="NCBI Taxonomy" id="2772559"/>
    <lineage>
        <taxon>Bacteria</taxon>
        <taxon>Bacillati</taxon>
        <taxon>Bacillota</taxon>
        <taxon>Bacilli</taxon>
        <taxon>Bacillales</taxon>
        <taxon>Bacillaceae</taxon>
        <taxon>Peribacillus</taxon>
    </lineage>
</organism>
<keyword evidence="1" id="KW-0812">Transmembrane</keyword>
<protein>
    <submittedName>
        <fullName evidence="3">VanZ family protein</fullName>
    </submittedName>
</protein>
<reference evidence="3" key="1">
    <citation type="submission" date="2020-09" db="EMBL/GenBank/DDBJ databases">
        <title>Bacillus faecalis sp. nov., a moderately halophilic bacterium isolated from cow faeces.</title>
        <authorList>
            <person name="Jiang L."/>
            <person name="Lee J."/>
        </authorList>
    </citation>
    <scope>NUCLEOTIDE SEQUENCE</scope>
    <source>
        <strain evidence="3">AGMB 02131</strain>
    </source>
</reference>
<dbReference type="RefSeq" id="WP_190998768.1">
    <property type="nucleotide sequence ID" value="NZ_JACXSI010000030.1"/>
</dbReference>
<dbReference type="InterPro" id="IPR006976">
    <property type="entry name" value="VanZ-like"/>
</dbReference>
<dbReference type="PANTHER" id="PTHR36834">
    <property type="entry name" value="MEMBRANE PROTEIN-RELATED"/>
    <property type="match status" value="1"/>
</dbReference>
<evidence type="ECO:0000313" key="4">
    <source>
        <dbReference type="Proteomes" id="UP000602076"/>
    </source>
</evidence>
<evidence type="ECO:0000256" key="1">
    <source>
        <dbReference type="SAM" id="Phobius"/>
    </source>
</evidence>
<feature type="transmembrane region" description="Helical" evidence="1">
    <location>
        <begin position="59"/>
        <end position="82"/>
    </location>
</feature>
<keyword evidence="1" id="KW-0472">Membrane</keyword>
<dbReference type="PANTHER" id="PTHR36834:SF1">
    <property type="entry name" value="INTEGRAL MEMBRANE PROTEIN"/>
    <property type="match status" value="1"/>
</dbReference>
<feature type="transmembrane region" description="Helical" evidence="1">
    <location>
        <begin position="119"/>
        <end position="136"/>
    </location>
</feature>
<dbReference type="AlphaFoldDB" id="A0A927CX29"/>
<accession>A0A927CX29</accession>
<feature type="domain" description="VanZ-like" evidence="2">
    <location>
        <begin position="17"/>
        <end position="136"/>
    </location>
</feature>
<feature type="transmembrane region" description="Helical" evidence="1">
    <location>
        <begin position="94"/>
        <end position="113"/>
    </location>
</feature>
<sequence>MKIRQQILLNILLYSVFAFYLVILFGLLFMKAHSFSSINIVPFHSIGSYLFSDNKLLRAFAFSNVVGNIVLFVPLGVYLPLFIQEKSILKNISWIILISTLVEILQFVFKVGASDIDDVILNGLGGFIGIIAYRILLKKFVVFSKVKFAVTLIAPIAAILSVLGLVIYNA</sequence>
<dbReference type="EMBL" id="JACXSI010000030">
    <property type="protein sequence ID" value="MBD3109228.1"/>
    <property type="molecule type" value="Genomic_DNA"/>
</dbReference>
<dbReference type="Pfam" id="PF04892">
    <property type="entry name" value="VanZ"/>
    <property type="match status" value="1"/>
</dbReference>
<feature type="transmembrane region" description="Helical" evidence="1">
    <location>
        <begin position="7"/>
        <end position="29"/>
    </location>
</feature>
<comment type="caution">
    <text evidence="3">The sequence shown here is derived from an EMBL/GenBank/DDBJ whole genome shotgun (WGS) entry which is preliminary data.</text>
</comment>
<evidence type="ECO:0000259" key="2">
    <source>
        <dbReference type="Pfam" id="PF04892"/>
    </source>
</evidence>
<dbReference type="Proteomes" id="UP000602076">
    <property type="component" value="Unassembled WGS sequence"/>
</dbReference>